<comment type="caution">
    <text evidence="1">The sequence shown here is derived from an EMBL/GenBank/DDBJ whole genome shotgun (WGS) entry which is preliminary data.</text>
</comment>
<sequence>MGTARREIYTLSPGFSRASESSPDAAGTATLSKARAPLSGRTHSRAPCPSQRKENSPRGSRRLLRDRLHLHLRRLHPGPRPRLQGSPQRPSYSSRLHHLSGPNTCAHAPPPRRGGRDGPVVRPRRTGEASGSHLGRRLRRPSPSLRHGGFLLFNFPLRYLLTIGLVPVFSLRWSLPPALGCIPKQPDSGKTRARRAGGRYRPHTVHGLGLDQKDLGPPRAAPGSRVSEGARARTRGEGAREEGPEKGTERPAADRPGRPPSPTHAAPYHAPHSGQPVVPQGGGGGGRRRAAAGGEGDTEARRGGSTSRRSRDGRGGGAGEVDGGGGGGGLGHARTPEAQTGDGRTARPLVPSRPHRRHRPRPRGRGARAAARPQPGGRARSGGQTPRRPAGRRRGTRPRGADAHTGSASGASRPPRQGESHGGRPGSGHGPRTRGRGRKAPQRRGGGGGGGAGPAGRRGNTARQGQGSERRRTGDATPHTPPNQPRGAPQPRHEARDRPQPPTTPQGPTPPEGRLRREGALEGGKDTDHGRPVASARAQIPFSPPHRRGTPPATEAGGTPRPGGSHPPPGRRAGGRAHAPHTATAHTTTAGYLERGRRARGTARPTGHRPDVGHQPPHPPHTRGRPRASALPARGARGPHRAPVRPRPGGSPRRRQATNPPTHPPETGQSPPRPPPQLAHPHGRPPPRDPARSSGRPATGPRQTSPGPAAAGGDGARRAAPHDGEPPTRHAAQPATRDRRTRTLRSAAGGGRKAAVAGATGEGSPTETLLRLLLPLDSQVRPSSQRSARAVGRPRRGRSEGLTKPSNRHSDYHRKLIGQTFEWVVAATGGVRSARGYLESPKPPAPAPRPGPGGG</sequence>
<accession>A0ACB1KE58</accession>
<dbReference type="Proteomes" id="UP001162501">
    <property type="component" value="Unassembled WGS sequence"/>
</dbReference>
<protein>
    <submittedName>
        <fullName evidence="1">Uncharacterized protein</fullName>
    </submittedName>
</protein>
<evidence type="ECO:0000313" key="1">
    <source>
        <dbReference type="EMBL" id="CAM9132014.1"/>
    </source>
</evidence>
<proteinExistence type="predicted"/>
<evidence type="ECO:0000313" key="2">
    <source>
        <dbReference type="Proteomes" id="UP001162501"/>
    </source>
</evidence>
<dbReference type="EMBL" id="CATOBB020000203">
    <property type="protein sequence ID" value="CAM9132014.1"/>
    <property type="molecule type" value="Genomic_DNA"/>
</dbReference>
<name>A0ACB1KE58_RANTA</name>
<gene>
    <name evidence="1" type="ORF">MRATA1EN22A_LOCUS28850</name>
</gene>
<organism evidence="1 2">
    <name type="scientific">Rangifer tarandus platyrhynchus</name>
    <name type="common">Svalbard reindeer</name>
    <dbReference type="NCBI Taxonomy" id="3082113"/>
    <lineage>
        <taxon>Eukaryota</taxon>
        <taxon>Metazoa</taxon>
        <taxon>Chordata</taxon>
        <taxon>Craniata</taxon>
        <taxon>Vertebrata</taxon>
        <taxon>Euteleostomi</taxon>
        <taxon>Mammalia</taxon>
        <taxon>Eutheria</taxon>
        <taxon>Laurasiatheria</taxon>
        <taxon>Artiodactyla</taxon>
        <taxon>Ruminantia</taxon>
        <taxon>Pecora</taxon>
        <taxon>Cervidae</taxon>
        <taxon>Odocoileinae</taxon>
        <taxon>Rangifer</taxon>
    </lineage>
</organism>
<reference evidence="1" key="1">
    <citation type="submission" date="2025-03" db="EMBL/GenBank/DDBJ databases">
        <authorList>
            <consortium name="ELIXIR-Norway"/>
            <consortium name="Elixir Norway"/>
        </authorList>
    </citation>
    <scope>NUCLEOTIDE SEQUENCE</scope>
</reference>